<evidence type="ECO:0000256" key="5">
    <source>
        <dbReference type="ARBA" id="ARBA00023004"/>
    </source>
</evidence>
<accession>A0A4Q7YR40</accession>
<dbReference type="InterPro" id="IPR036136">
    <property type="entry name" value="Nit/Sulf_reduc_fer-like_dom_sf"/>
</dbReference>
<dbReference type="SUPFAM" id="SSF55124">
    <property type="entry name" value="Nitrite/Sulfite reductase N-terminal domain-like"/>
    <property type="match status" value="2"/>
</dbReference>
<keyword evidence="5" id="KW-0408">Iron</keyword>
<keyword evidence="4" id="KW-0560">Oxidoreductase</keyword>
<dbReference type="GO" id="GO:0020037">
    <property type="term" value="F:heme binding"/>
    <property type="evidence" value="ECO:0007669"/>
    <property type="project" value="InterPro"/>
</dbReference>
<comment type="caution">
    <text evidence="9">The sequence shown here is derived from an EMBL/GenBank/DDBJ whole genome shotgun (WGS) entry which is preliminary data.</text>
</comment>
<evidence type="ECO:0000313" key="9">
    <source>
        <dbReference type="EMBL" id="RZU40147.1"/>
    </source>
</evidence>
<dbReference type="Proteomes" id="UP000292958">
    <property type="component" value="Unassembled WGS sequence"/>
</dbReference>
<dbReference type="GO" id="GO:0046872">
    <property type="term" value="F:metal ion binding"/>
    <property type="evidence" value="ECO:0007669"/>
    <property type="project" value="UniProtKB-KW"/>
</dbReference>
<keyword evidence="6" id="KW-0411">Iron-sulfur</keyword>
<reference evidence="9 10" key="1">
    <citation type="submission" date="2019-02" db="EMBL/GenBank/DDBJ databases">
        <title>Genomic Encyclopedia of Archaeal and Bacterial Type Strains, Phase II (KMG-II): from individual species to whole genera.</title>
        <authorList>
            <person name="Goeker M."/>
        </authorList>
    </citation>
    <scope>NUCLEOTIDE SEQUENCE [LARGE SCALE GENOMIC DNA]</scope>
    <source>
        <strain evidence="9 10">DSM 18101</strain>
    </source>
</reference>
<dbReference type="Pfam" id="PF03460">
    <property type="entry name" value="NIR_SIR_ferr"/>
    <property type="match status" value="2"/>
</dbReference>
<keyword evidence="2" id="KW-0349">Heme</keyword>
<dbReference type="EMBL" id="SHKW01000001">
    <property type="protein sequence ID" value="RZU40147.1"/>
    <property type="molecule type" value="Genomic_DNA"/>
</dbReference>
<dbReference type="NCBIfam" id="TIGR02435">
    <property type="entry name" value="CobG"/>
    <property type="match status" value="1"/>
</dbReference>
<dbReference type="Gene3D" id="3.90.480.10">
    <property type="entry name" value="Sulfite Reductase Hemoprotein,Domain 2"/>
    <property type="match status" value="1"/>
</dbReference>
<dbReference type="GO" id="GO:0016491">
    <property type="term" value="F:oxidoreductase activity"/>
    <property type="evidence" value="ECO:0007669"/>
    <property type="project" value="UniProtKB-KW"/>
</dbReference>
<evidence type="ECO:0000259" key="7">
    <source>
        <dbReference type="Pfam" id="PF01077"/>
    </source>
</evidence>
<dbReference type="GO" id="GO:0051539">
    <property type="term" value="F:4 iron, 4 sulfur cluster binding"/>
    <property type="evidence" value="ECO:0007669"/>
    <property type="project" value="UniProtKB-KW"/>
</dbReference>
<feature type="domain" description="Nitrite/Sulfite reductase ferredoxin-like" evidence="8">
    <location>
        <begin position="18"/>
        <end position="77"/>
    </location>
</feature>
<evidence type="ECO:0000259" key="8">
    <source>
        <dbReference type="Pfam" id="PF03460"/>
    </source>
</evidence>
<keyword evidence="10" id="KW-1185">Reference proteome</keyword>
<dbReference type="InterPro" id="IPR051329">
    <property type="entry name" value="NIR_SIR_4Fe-4S"/>
</dbReference>
<gene>
    <name evidence="9" type="ORF">BDD14_1580</name>
</gene>
<dbReference type="OrthoDB" id="105450at2"/>
<dbReference type="RefSeq" id="WP_130418256.1">
    <property type="nucleotide sequence ID" value="NZ_SHKW01000001.1"/>
</dbReference>
<organism evidence="9 10">
    <name type="scientific">Edaphobacter modestus</name>
    <dbReference type="NCBI Taxonomy" id="388466"/>
    <lineage>
        <taxon>Bacteria</taxon>
        <taxon>Pseudomonadati</taxon>
        <taxon>Acidobacteriota</taxon>
        <taxon>Terriglobia</taxon>
        <taxon>Terriglobales</taxon>
        <taxon>Acidobacteriaceae</taxon>
        <taxon>Edaphobacter</taxon>
    </lineage>
</organism>
<feature type="domain" description="Nitrite/sulphite reductase 4Fe-4S" evidence="7">
    <location>
        <begin position="89"/>
        <end position="172"/>
    </location>
</feature>
<dbReference type="InterPro" id="IPR012798">
    <property type="entry name" value="Cbl_synth_CobG-like"/>
</dbReference>
<evidence type="ECO:0000256" key="4">
    <source>
        <dbReference type="ARBA" id="ARBA00023002"/>
    </source>
</evidence>
<dbReference type="AlphaFoldDB" id="A0A4Q7YR40"/>
<evidence type="ECO:0000256" key="2">
    <source>
        <dbReference type="ARBA" id="ARBA00022617"/>
    </source>
</evidence>
<evidence type="ECO:0000256" key="3">
    <source>
        <dbReference type="ARBA" id="ARBA00022723"/>
    </source>
</evidence>
<name>A0A4Q7YR40_9BACT</name>
<evidence type="ECO:0000256" key="6">
    <source>
        <dbReference type="ARBA" id="ARBA00023014"/>
    </source>
</evidence>
<dbReference type="InterPro" id="IPR006067">
    <property type="entry name" value="NO2/SO3_Rdtase_4Fe4S_dom"/>
</dbReference>
<dbReference type="InterPro" id="IPR005117">
    <property type="entry name" value="NiRdtase/SiRdtase_haem-b_fer"/>
</dbReference>
<sequence>MRVGEHFCPGVFHAVQAKDGLLIRIRVPGGLIEPNQLRAVADLSHSFAGETIEITSRANLQLRAIRNQDLDQVIESISLAGLLPSPQHDRVRNIVTSPIAGLDTEELFDPRPLVHELDRQLRAEPAFANLHPKFSFAIHGGPRRFRRDLDDISLEAASFDDSPHFYLSIGGTSSGFVVKRANAVECILAAAKMCIELALESGAPVRAKAIATISGTLEHITGALSHLLMASPVEPPSPIVNEALIGIYPTAQGGDRRSIVPSVPLGRLTPGQARYLADAANEWEGDLRLAPWRGIVLGSIPKSAVNKIVDHLHTIGLSCEGRDGFQGIAACAGNNGCEASLADVRGDAASLARRLLGHAAPSGWTVNLSGCEKQCARRHGATAELVAGPLGYTLNIEGRRVASDCSREFALDVVAALHENLLSEVAAR</sequence>
<dbReference type="Gene3D" id="3.30.413.10">
    <property type="entry name" value="Sulfite Reductase Hemoprotein, domain 1"/>
    <property type="match status" value="2"/>
</dbReference>
<proteinExistence type="predicted"/>
<dbReference type="PANTHER" id="PTHR32439:SF9">
    <property type="entry name" value="BLR3264 PROTEIN"/>
    <property type="match status" value="1"/>
</dbReference>
<dbReference type="PANTHER" id="PTHR32439">
    <property type="entry name" value="FERREDOXIN--NITRITE REDUCTASE, CHLOROPLASTIC"/>
    <property type="match status" value="1"/>
</dbReference>
<dbReference type="Pfam" id="PF01077">
    <property type="entry name" value="NIR_SIR"/>
    <property type="match status" value="1"/>
</dbReference>
<evidence type="ECO:0000313" key="10">
    <source>
        <dbReference type="Proteomes" id="UP000292958"/>
    </source>
</evidence>
<evidence type="ECO:0000256" key="1">
    <source>
        <dbReference type="ARBA" id="ARBA00022485"/>
    </source>
</evidence>
<feature type="domain" description="Nitrite/Sulfite reductase ferredoxin-like" evidence="8">
    <location>
        <begin position="252"/>
        <end position="313"/>
    </location>
</feature>
<dbReference type="InterPro" id="IPR045854">
    <property type="entry name" value="NO2/SO3_Rdtase_4Fe4S_sf"/>
</dbReference>
<dbReference type="SUPFAM" id="SSF56014">
    <property type="entry name" value="Nitrite and sulphite reductase 4Fe-4S domain-like"/>
    <property type="match status" value="2"/>
</dbReference>
<keyword evidence="3" id="KW-0479">Metal-binding</keyword>
<keyword evidence="1" id="KW-0004">4Fe-4S</keyword>
<protein>
    <submittedName>
        <fullName evidence="9">Ferredoxin-nitrite reductase/precorrin-3B synthase</fullName>
    </submittedName>
</protein>